<dbReference type="Pfam" id="PF05595">
    <property type="entry name" value="DUF771"/>
    <property type="match status" value="1"/>
</dbReference>
<dbReference type="KEGG" id="shv:AAT16_09345"/>
<organism evidence="2 4">
    <name type="scientific">Salinicoccus halodurans</name>
    <dbReference type="NCBI Taxonomy" id="407035"/>
    <lineage>
        <taxon>Bacteria</taxon>
        <taxon>Bacillati</taxon>
        <taxon>Bacillota</taxon>
        <taxon>Bacilli</taxon>
        <taxon>Bacillales</taxon>
        <taxon>Staphylococcaceae</taxon>
        <taxon>Salinicoccus</taxon>
    </lineage>
</organism>
<evidence type="ECO:0000313" key="2">
    <source>
        <dbReference type="EMBL" id="SFK95628.1"/>
    </source>
</evidence>
<reference evidence="1 3" key="1">
    <citation type="journal article" date="2015" name="Int. J. Syst. Evol. Microbiol.">
        <title>Complete genome sequence of Salinicoccus halodurans H3B36, isolated from the Qaidam Basin in China.</title>
        <authorList>
            <person name="Jiang K."/>
            <person name="Xue Y."/>
            <person name="Ma Y."/>
        </authorList>
    </citation>
    <scope>NUCLEOTIDE SEQUENCE [LARGE SCALE GENOMIC DNA]</scope>
    <source>
        <strain evidence="1 3">H3B36</strain>
    </source>
</reference>
<reference evidence="3" key="2">
    <citation type="submission" date="2015-04" db="EMBL/GenBank/DDBJ databases">
        <title>Complete genome sequence of Salinicoccus halodurans strain H3B36, isolated from the Qaidam basin of China.</title>
        <authorList>
            <person name="Ma Y."/>
            <person name="Jiang K."/>
            <person name="Xue Y."/>
        </authorList>
    </citation>
    <scope>NUCLEOTIDE SEQUENCE [LARGE SCALE GENOMIC DNA]</scope>
    <source>
        <strain evidence="3">H3B36</strain>
    </source>
</reference>
<sequence length="102" mass="12163">MQKINVTIQIPEEYVMITKVEYEELSSNILLGKYLTLKDVIKHTGKSRSWLEDNLLNHPIRMRQIELFTHFPQGKGDRWAFKAKEMYEYLESEFLKILSRGD</sequence>
<dbReference type="InterPro" id="IPR008489">
    <property type="entry name" value="DUF771"/>
</dbReference>
<dbReference type="RefSeq" id="WP_046790592.1">
    <property type="nucleotide sequence ID" value="NZ_CP011366.1"/>
</dbReference>
<evidence type="ECO:0000313" key="1">
    <source>
        <dbReference type="EMBL" id="AKG74410.1"/>
    </source>
</evidence>
<accession>A0A0F7D4K8</accession>
<dbReference type="Proteomes" id="UP000034029">
    <property type="component" value="Chromosome"/>
</dbReference>
<name>A0A0F7D4K8_9STAP</name>
<evidence type="ECO:0000313" key="4">
    <source>
        <dbReference type="Proteomes" id="UP000183090"/>
    </source>
</evidence>
<reference evidence="2 4" key="3">
    <citation type="submission" date="2016-10" db="EMBL/GenBank/DDBJ databases">
        <authorList>
            <person name="Varghese N."/>
            <person name="Submissions S."/>
        </authorList>
    </citation>
    <scope>NUCLEOTIDE SEQUENCE [LARGE SCALE GENOMIC DNA]</scope>
    <source>
        <strain evidence="2 4">CGMCC 1.6501</strain>
    </source>
</reference>
<dbReference type="OrthoDB" id="2400496at2"/>
<evidence type="ECO:0000313" key="3">
    <source>
        <dbReference type="Proteomes" id="UP000034029"/>
    </source>
</evidence>
<keyword evidence="3" id="KW-1185">Reference proteome</keyword>
<proteinExistence type="predicted"/>
<dbReference type="EMBL" id="CP011366">
    <property type="protein sequence ID" value="AKG74410.1"/>
    <property type="molecule type" value="Genomic_DNA"/>
</dbReference>
<protein>
    <submittedName>
        <fullName evidence="2">Prophage pi2 protein 07</fullName>
    </submittedName>
</protein>
<dbReference type="AlphaFoldDB" id="A0A0F7D4K8"/>
<dbReference type="Proteomes" id="UP000183090">
    <property type="component" value="Unassembled WGS sequence"/>
</dbReference>
<gene>
    <name evidence="1" type="ORF">AAT16_09345</name>
    <name evidence="2" type="ORF">SAMN05216235_2766</name>
</gene>
<dbReference type="EMBL" id="FOTB01000006">
    <property type="protein sequence ID" value="SFK95628.1"/>
    <property type="molecule type" value="Genomic_DNA"/>
</dbReference>